<name>A0ABR8WAT6_9BACL</name>
<sequence length="84" mass="9163">MRLNKEQLEIIAKTLNDKGVSKVCSACGTKDPVIVDELLFLGKSTSGKFPVIVTGCGHCGMTQNFAVNRLVPELFNNILPEQQN</sequence>
<comment type="caution">
    <text evidence="1">The sequence shown here is derived from an EMBL/GenBank/DDBJ whole genome shotgun (WGS) entry which is preliminary data.</text>
</comment>
<proteinExistence type="predicted"/>
<evidence type="ECO:0000313" key="1">
    <source>
        <dbReference type="EMBL" id="MBD8014145.1"/>
    </source>
</evidence>
<dbReference type="RefSeq" id="WP_191714333.1">
    <property type="nucleotide sequence ID" value="NZ_JACSPU010000001.1"/>
</dbReference>
<reference evidence="1 2" key="1">
    <citation type="submission" date="2020-08" db="EMBL/GenBank/DDBJ databases">
        <title>A Genomic Blueprint of the Chicken Gut Microbiome.</title>
        <authorList>
            <person name="Gilroy R."/>
            <person name="Ravi A."/>
            <person name="Getino M."/>
            <person name="Pursley I."/>
            <person name="Horton D.L."/>
            <person name="Alikhan N.-F."/>
            <person name="Baker D."/>
            <person name="Gharbi K."/>
            <person name="Hall N."/>
            <person name="Watson M."/>
            <person name="Adriaenssens E.M."/>
            <person name="Foster-Nyarko E."/>
            <person name="Jarju S."/>
            <person name="Secka A."/>
            <person name="Antonio M."/>
            <person name="Oren A."/>
            <person name="Chaudhuri R."/>
            <person name="La Ragione R.M."/>
            <person name="Hildebrand F."/>
            <person name="Pallen M.J."/>
        </authorList>
    </citation>
    <scope>NUCLEOTIDE SEQUENCE [LARGE SCALE GENOMIC DNA]</scope>
    <source>
        <strain evidence="1 2">Sa1BUA13</strain>
    </source>
</reference>
<dbReference type="Proteomes" id="UP000658980">
    <property type="component" value="Unassembled WGS sequence"/>
</dbReference>
<organism evidence="1 2">
    <name type="scientific">Planococcus wigleyi</name>
    <dbReference type="NCBI Taxonomy" id="2762216"/>
    <lineage>
        <taxon>Bacteria</taxon>
        <taxon>Bacillati</taxon>
        <taxon>Bacillota</taxon>
        <taxon>Bacilli</taxon>
        <taxon>Bacillales</taxon>
        <taxon>Caryophanaceae</taxon>
        <taxon>Planococcus</taxon>
    </lineage>
</organism>
<keyword evidence="2" id="KW-1185">Reference proteome</keyword>
<gene>
    <name evidence="1" type="ORF">H9630_04865</name>
</gene>
<accession>A0ABR8WAT6</accession>
<dbReference type="EMBL" id="JACSPU010000001">
    <property type="protein sequence ID" value="MBD8014145.1"/>
    <property type="molecule type" value="Genomic_DNA"/>
</dbReference>
<evidence type="ECO:0000313" key="2">
    <source>
        <dbReference type="Proteomes" id="UP000658980"/>
    </source>
</evidence>
<protein>
    <submittedName>
        <fullName evidence="1">Uncharacterized protein</fullName>
    </submittedName>
</protein>